<name>A0ABU6P1L9_9BACI</name>
<reference evidence="2 3" key="1">
    <citation type="submission" date="2023-03" db="EMBL/GenBank/DDBJ databases">
        <title>Bacillus Genome Sequencing.</title>
        <authorList>
            <person name="Dunlap C."/>
        </authorList>
    </citation>
    <scope>NUCLEOTIDE SEQUENCE [LARGE SCALE GENOMIC DNA]</scope>
    <source>
        <strain evidence="2 3">NRS-1717</strain>
    </source>
</reference>
<gene>
    <name evidence="2" type="ORF">P9271_17825</name>
</gene>
<dbReference type="Pfam" id="PF11151">
    <property type="entry name" value="DUF2929"/>
    <property type="match status" value="1"/>
</dbReference>
<evidence type="ECO:0000256" key="1">
    <source>
        <dbReference type="SAM" id="Phobius"/>
    </source>
</evidence>
<comment type="caution">
    <text evidence="2">The sequence shown here is derived from an EMBL/GenBank/DDBJ whole genome shotgun (WGS) entry which is preliminary data.</text>
</comment>
<proteinExistence type="predicted"/>
<feature type="transmembrane region" description="Helical" evidence="1">
    <location>
        <begin position="29"/>
        <end position="48"/>
    </location>
</feature>
<keyword evidence="1" id="KW-0472">Membrane</keyword>
<keyword evidence="3" id="KW-1185">Reference proteome</keyword>
<evidence type="ECO:0000313" key="2">
    <source>
        <dbReference type="EMBL" id="MED4403171.1"/>
    </source>
</evidence>
<keyword evidence="1" id="KW-1133">Transmembrane helix</keyword>
<accession>A0ABU6P1L9</accession>
<evidence type="ECO:0000313" key="3">
    <source>
        <dbReference type="Proteomes" id="UP001342826"/>
    </source>
</evidence>
<keyword evidence="1" id="KW-0812">Transmembrane</keyword>
<organism evidence="2 3">
    <name type="scientific">Metabacillus fastidiosus</name>
    <dbReference type="NCBI Taxonomy" id="1458"/>
    <lineage>
        <taxon>Bacteria</taxon>
        <taxon>Bacillati</taxon>
        <taxon>Bacillota</taxon>
        <taxon>Bacilli</taxon>
        <taxon>Bacillales</taxon>
        <taxon>Bacillaceae</taxon>
        <taxon>Metabacillus</taxon>
    </lineage>
</organism>
<dbReference type="Proteomes" id="UP001342826">
    <property type="component" value="Unassembled WGS sequence"/>
</dbReference>
<sequence>MTFFWSFLLVQMMAYVVSSMSGGVYDFKIATVLSVIVTVLIFIIAEVIPVKEHSGEQH</sequence>
<dbReference type="EMBL" id="JARTFS010000013">
    <property type="protein sequence ID" value="MED4403171.1"/>
    <property type="molecule type" value="Genomic_DNA"/>
</dbReference>
<protein>
    <submittedName>
        <fullName evidence="2">YjzD family protein</fullName>
    </submittedName>
</protein>
<dbReference type="InterPro" id="IPR021324">
    <property type="entry name" value="DUF2929"/>
</dbReference>